<sequence length="196" mass="22868">MAESMLPPPTKFNIEATDAYIEWKAWIESFNIYAVAVELEKKKESFKEAVEALEGYFTPRRNVIAERHKFRSRKQNADETIDAYLTSLRELVKTCEFGALEDEMLRDHIVEKCYSKQLRERLLAQEELDLAKTLRIARSSESAIKERRKCIETSVQFDAKIQIVMNRVLKANPKTNRFCSWKGKTVLSRLQSMVAR</sequence>
<proteinExistence type="predicted"/>
<organism evidence="1 2">
    <name type="scientific">Paramuricea clavata</name>
    <name type="common">Red gorgonian</name>
    <name type="synonym">Violescent sea-whip</name>
    <dbReference type="NCBI Taxonomy" id="317549"/>
    <lineage>
        <taxon>Eukaryota</taxon>
        <taxon>Metazoa</taxon>
        <taxon>Cnidaria</taxon>
        <taxon>Anthozoa</taxon>
        <taxon>Octocorallia</taxon>
        <taxon>Malacalcyonacea</taxon>
        <taxon>Plexauridae</taxon>
        <taxon>Paramuricea</taxon>
    </lineage>
</organism>
<name>A0A7D9JL15_PARCT</name>
<dbReference type="PANTHER" id="PTHR33198">
    <property type="entry name" value="ANK_REP_REGION DOMAIN-CONTAINING PROTEIN-RELATED"/>
    <property type="match status" value="1"/>
</dbReference>
<accession>A0A7D9JL15</accession>
<dbReference type="PANTHER" id="PTHR33198:SF20">
    <property type="entry name" value="RETROTRANSPOSON GAG DOMAIN-CONTAINING PROTEIN"/>
    <property type="match status" value="1"/>
</dbReference>
<keyword evidence="2" id="KW-1185">Reference proteome</keyword>
<protein>
    <submittedName>
        <fullName evidence="1">Uncharacterized protein</fullName>
    </submittedName>
</protein>
<gene>
    <name evidence="1" type="ORF">PACLA_8A084301</name>
</gene>
<reference evidence="1" key="1">
    <citation type="submission" date="2020-04" db="EMBL/GenBank/DDBJ databases">
        <authorList>
            <person name="Alioto T."/>
            <person name="Alioto T."/>
            <person name="Gomez Garrido J."/>
        </authorList>
    </citation>
    <scope>NUCLEOTIDE SEQUENCE</scope>
    <source>
        <strain evidence="1">A484AB</strain>
    </source>
</reference>
<evidence type="ECO:0000313" key="2">
    <source>
        <dbReference type="Proteomes" id="UP001152795"/>
    </source>
</evidence>
<dbReference type="AlphaFoldDB" id="A0A7D9JL15"/>
<dbReference type="Proteomes" id="UP001152795">
    <property type="component" value="Unassembled WGS sequence"/>
</dbReference>
<dbReference type="EMBL" id="CACRXK020017964">
    <property type="protein sequence ID" value="CAB4031891.1"/>
    <property type="molecule type" value="Genomic_DNA"/>
</dbReference>
<evidence type="ECO:0000313" key="1">
    <source>
        <dbReference type="EMBL" id="CAB4031891.1"/>
    </source>
</evidence>
<comment type="caution">
    <text evidence="1">The sequence shown here is derived from an EMBL/GenBank/DDBJ whole genome shotgun (WGS) entry which is preliminary data.</text>
</comment>